<reference evidence="2" key="1">
    <citation type="submission" date="2022-07" db="EMBL/GenBank/DDBJ databases">
        <title>Tahibacter sp., a new gammaproteobacterium isolated from the silt sample collected at pig farm.</title>
        <authorList>
            <person name="Chen H."/>
        </authorList>
    </citation>
    <scope>NUCLEOTIDE SEQUENCE</scope>
    <source>
        <strain evidence="2">P2K</strain>
    </source>
</reference>
<evidence type="ECO:0000313" key="2">
    <source>
        <dbReference type="EMBL" id="MCQ4164689.1"/>
    </source>
</evidence>
<evidence type="ECO:0000256" key="1">
    <source>
        <dbReference type="SAM" id="Coils"/>
    </source>
</evidence>
<keyword evidence="3" id="KW-1185">Reference proteome</keyword>
<proteinExistence type="predicted"/>
<accession>A0ABT1QQY3</accession>
<comment type="caution">
    <text evidence="2">The sequence shown here is derived from an EMBL/GenBank/DDBJ whole genome shotgun (WGS) entry which is preliminary data.</text>
</comment>
<keyword evidence="1" id="KW-0175">Coiled coil</keyword>
<organism evidence="2 3">
    <name type="scientific">Tahibacter harae</name>
    <dbReference type="NCBI Taxonomy" id="2963937"/>
    <lineage>
        <taxon>Bacteria</taxon>
        <taxon>Pseudomonadati</taxon>
        <taxon>Pseudomonadota</taxon>
        <taxon>Gammaproteobacteria</taxon>
        <taxon>Lysobacterales</taxon>
        <taxon>Rhodanobacteraceae</taxon>
        <taxon>Tahibacter</taxon>
    </lineage>
</organism>
<dbReference type="Proteomes" id="UP001165498">
    <property type="component" value="Unassembled WGS sequence"/>
</dbReference>
<name>A0ABT1QQY3_9GAMM</name>
<sequence>MSRGSKPRGLNDVLAEITTGAQRVSIATRSWPAFLPQPASLDEVADTLAGLQRSVAELRSRLEATAQH</sequence>
<protein>
    <submittedName>
        <fullName evidence="2">Uncharacterized protein</fullName>
    </submittedName>
</protein>
<dbReference type="RefSeq" id="WP_255913571.1">
    <property type="nucleotide sequence ID" value="NZ_JANFQO010000006.1"/>
</dbReference>
<gene>
    <name evidence="2" type="ORF">NM961_08200</name>
</gene>
<dbReference type="EMBL" id="JANFQO010000006">
    <property type="protein sequence ID" value="MCQ4164689.1"/>
    <property type="molecule type" value="Genomic_DNA"/>
</dbReference>
<feature type="coiled-coil region" evidence="1">
    <location>
        <begin position="41"/>
        <end position="68"/>
    </location>
</feature>
<evidence type="ECO:0000313" key="3">
    <source>
        <dbReference type="Proteomes" id="UP001165498"/>
    </source>
</evidence>